<evidence type="ECO:0000313" key="4">
    <source>
        <dbReference type="Proteomes" id="UP000321580"/>
    </source>
</evidence>
<dbReference type="GO" id="GO:0006383">
    <property type="term" value="P:transcription by RNA polymerase III"/>
    <property type="evidence" value="ECO:0007669"/>
    <property type="project" value="InterPro"/>
</dbReference>
<keyword evidence="4" id="KW-1185">Reference proteome</keyword>
<dbReference type="InterPro" id="IPR019734">
    <property type="entry name" value="TPR_rpt"/>
</dbReference>
<dbReference type="SUPFAM" id="SSF48452">
    <property type="entry name" value="TPR-like"/>
    <property type="match status" value="3"/>
</dbReference>
<keyword evidence="1" id="KW-0802">TPR repeat</keyword>
<sequence>MKKPIVLTLLFFIGLALQLNGQDARLAQQYYRDGEYEKAAVLYENLYKQSNYNDYYFDRYVESLMAMDEYGECEKVIKKHMKRAPDNVQLHVTYGKLLERQVKDGEAREQFELAIEKLTRDQFAVTKLANAFMALTKYDYAIATYEKGAELLRDQEAFAYNLGELYRRKGDIPKMVENYLNSIRANPNRVNNVKSIFQRFLNTGDYEEVQAQLYQKVQDDPDNPLYPEMLSWVFIQQKDYRSALRQVRALDRRLGENGGRVFQLAGIAANDKAFDAAIAGFEYIVTEKGPASPFYLDAKREALRAKRSQLVDGYAYSQDELQELENDYEAFLNEFGRSKVTAQIILELAELEALYINNLEKATTLLAEMIAYPGVNNRLQAQAKLDLADYYLMQGEIWEATLLYSQVDKAFKEDLLGHEARFRNARLSYYAGDFQWAQTQFDILKSSTSKLIANDALDLSVFIMDNMALDTTDAPLKLYADADMLVFQNQFDGAFAKLDTLVEAYPGHSLADDVLYLKAKVFIKKREYERAAELLQQIIANHSEEIRADNALFMLAELYELQLGQADKAQELYETLFLDYSNSVLAVEARKRYRALRGDQMQ</sequence>
<feature type="repeat" description="TPR" evidence="1">
    <location>
        <begin position="156"/>
        <end position="189"/>
    </location>
</feature>
<dbReference type="GO" id="GO:0000127">
    <property type="term" value="C:transcription factor TFIIIC complex"/>
    <property type="evidence" value="ECO:0007669"/>
    <property type="project" value="TreeGrafter"/>
</dbReference>
<dbReference type="InterPro" id="IPR039340">
    <property type="entry name" value="Tfc4/TFIIIC-102/Sfc4"/>
</dbReference>
<evidence type="ECO:0000256" key="1">
    <source>
        <dbReference type="PROSITE-ProRule" id="PRU00339"/>
    </source>
</evidence>
<feature type="signal peptide" evidence="2">
    <location>
        <begin position="1"/>
        <end position="21"/>
    </location>
</feature>
<dbReference type="PANTHER" id="PTHR23082">
    <property type="entry name" value="TRANSCRIPTION INITIATION FACTOR IIIC TFIIIC , POLYPEPTIDE 3-RELATED"/>
    <property type="match status" value="1"/>
</dbReference>
<dbReference type="InterPro" id="IPR011990">
    <property type="entry name" value="TPR-like_helical_dom_sf"/>
</dbReference>
<dbReference type="OrthoDB" id="9763354at2"/>
<dbReference type="Pfam" id="PF13432">
    <property type="entry name" value="TPR_16"/>
    <property type="match status" value="1"/>
</dbReference>
<comment type="caution">
    <text evidence="3">The sequence shown here is derived from an EMBL/GenBank/DDBJ whole genome shotgun (WGS) entry which is preliminary data.</text>
</comment>
<evidence type="ECO:0000313" key="3">
    <source>
        <dbReference type="EMBL" id="TXB66242.1"/>
    </source>
</evidence>
<dbReference type="EMBL" id="VOOR01000008">
    <property type="protein sequence ID" value="TXB66242.1"/>
    <property type="molecule type" value="Genomic_DNA"/>
</dbReference>
<dbReference type="AlphaFoldDB" id="A0A5C6RY09"/>
<dbReference type="RefSeq" id="WP_147166411.1">
    <property type="nucleotide sequence ID" value="NZ_VOOR01000008.1"/>
</dbReference>
<protein>
    <submittedName>
        <fullName evidence="3">Tetratricopeptide repeat protein</fullName>
    </submittedName>
</protein>
<proteinExistence type="predicted"/>
<dbReference type="Gene3D" id="1.25.40.10">
    <property type="entry name" value="Tetratricopeptide repeat domain"/>
    <property type="match status" value="4"/>
</dbReference>
<dbReference type="Pfam" id="PF13174">
    <property type="entry name" value="TPR_6"/>
    <property type="match status" value="1"/>
</dbReference>
<dbReference type="Proteomes" id="UP000321580">
    <property type="component" value="Unassembled WGS sequence"/>
</dbReference>
<evidence type="ECO:0000256" key="2">
    <source>
        <dbReference type="SAM" id="SignalP"/>
    </source>
</evidence>
<reference evidence="3 4" key="1">
    <citation type="submission" date="2019-08" db="EMBL/GenBank/DDBJ databases">
        <title>Genome of Phaeodactylibacter luteus.</title>
        <authorList>
            <person name="Bowman J.P."/>
        </authorList>
    </citation>
    <scope>NUCLEOTIDE SEQUENCE [LARGE SCALE GENOMIC DNA]</scope>
    <source>
        <strain evidence="3 4">KCTC 42180</strain>
    </source>
</reference>
<name>A0A5C6RY09_9BACT</name>
<organism evidence="3 4">
    <name type="scientific">Phaeodactylibacter luteus</name>
    <dbReference type="NCBI Taxonomy" id="1564516"/>
    <lineage>
        <taxon>Bacteria</taxon>
        <taxon>Pseudomonadati</taxon>
        <taxon>Bacteroidota</taxon>
        <taxon>Saprospiria</taxon>
        <taxon>Saprospirales</taxon>
        <taxon>Haliscomenobacteraceae</taxon>
        <taxon>Phaeodactylibacter</taxon>
    </lineage>
</organism>
<feature type="chain" id="PRO_5023070265" evidence="2">
    <location>
        <begin position="22"/>
        <end position="602"/>
    </location>
</feature>
<dbReference type="PANTHER" id="PTHR23082:SF0">
    <property type="entry name" value="GENERAL TRANSCRIPTION FACTOR 3C POLYPEPTIDE 3"/>
    <property type="match status" value="1"/>
</dbReference>
<dbReference type="PROSITE" id="PS50005">
    <property type="entry name" value="TPR"/>
    <property type="match status" value="1"/>
</dbReference>
<dbReference type="SMART" id="SM00028">
    <property type="entry name" value="TPR"/>
    <property type="match status" value="4"/>
</dbReference>
<gene>
    <name evidence="3" type="ORF">FRY97_05360</name>
</gene>
<keyword evidence="2" id="KW-0732">Signal</keyword>
<accession>A0A5C6RY09</accession>